<dbReference type="AlphaFoldDB" id="A0A7M2SCQ1"/>
<dbReference type="RefSeq" id="WP_194038073.1">
    <property type="nucleotide sequence ID" value="NZ_CP063373.1"/>
</dbReference>
<dbReference type="EMBL" id="CP063373">
    <property type="protein sequence ID" value="QOV33268.1"/>
    <property type="molecule type" value="Genomic_DNA"/>
</dbReference>
<dbReference type="KEGG" id="sfeu:IM697_23805"/>
<name>A0A7M2SCQ1_9ACTN</name>
<dbReference type="Proteomes" id="UP000594205">
    <property type="component" value="Chromosome"/>
</dbReference>
<sequence length="634" mass="70046">MDATERLAQKIETLSRMFTDAEPASLRTGYLATNPSAGHPVLQGSTATALVPRWNEHPSGLLVPATSVPPAPIDLGAAYLTPDEIFGFELPADYAVRQLERLPLEGVIRFCAQVLNALELPGVSVQAVETHFAGEWLDEPVRSRVRNLLRDETRRLLVPQALMLLARRAMEVSPDTVPDDLPDGDIVGALFSLTQVLGHHPDPGPSVITDRPGTLGRELIANQHFHRSWSVPGVLARYARRWLQLPAEHHGEPGIVDLSQTYQDCTGARLEDLAAVVGYLWLRTTMGRFVIEPGELAGLTLPAQRVESVLMLITNDLPGMREAVHGERPEQRTEWSFDPFQQWPVIRLPEDRLLILDPRHLISRAFGWLPIFDIECPPPGRTKPTGHRKMAARAKQTLRHCSEVYVSEVLHTITRDEGTTRRVYDDAELKAAYTAPGQRIADAAIDYPGTWIVIEVTTTQLRREARTAVPGESQIQDIDKLVEELEQIDATITALRGDEAALTGAPAAAGDRRFLPLLVLPEGFPVNPITLTVIRERARRKGLLTRPDTDPVEIVDIEELEMIEALQEASGPSLLDILRSKQSGSLRNAAVRDHILHVIRVQPDAPARHAGLLDSALRPLVDALPQPHPNSTTS</sequence>
<protein>
    <submittedName>
        <fullName evidence="1">Uncharacterized protein</fullName>
    </submittedName>
</protein>
<proteinExistence type="predicted"/>
<evidence type="ECO:0000313" key="2">
    <source>
        <dbReference type="Proteomes" id="UP000594205"/>
    </source>
</evidence>
<reference evidence="1 2" key="1">
    <citation type="submission" date="2020-10" db="EMBL/GenBank/DDBJ databases">
        <title>Streptomyces ferrugineus complate genome analysis.</title>
        <authorList>
            <person name="Anwar N."/>
        </authorList>
    </citation>
    <scope>NUCLEOTIDE SEQUENCE [LARGE SCALE GENOMIC DNA]</scope>
    <source>
        <strain evidence="1 2">CCTCC AA2014009</strain>
    </source>
</reference>
<gene>
    <name evidence="1" type="ORF">IM697_23805</name>
</gene>
<keyword evidence="2" id="KW-1185">Reference proteome</keyword>
<evidence type="ECO:0000313" key="1">
    <source>
        <dbReference type="EMBL" id="QOV33268.1"/>
    </source>
</evidence>
<accession>A0A7M2SCQ1</accession>
<organism evidence="1 2">
    <name type="scientific">Streptomyces ferrugineus</name>
    <dbReference type="NCBI Taxonomy" id="1413221"/>
    <lineage>
        <taxon>Bacteria</taxon>
        <taxon>Bacillati</taxon>
        <taxon>Actinomycetota</taxon>
        <taxon>Actinomycetes</taxon>
        <taxon>Kitasatosporales</taxon>
        <taxon>Streptomycetaceae</taxon>
        <taxon>Streptomyces</taxon>
    </lineage>
</organism>